<dbReference type="PROSITE" id="PS51354">
    <property type="entry name" value="GLUTAREDOXIN_2"/>
    <property type="match status" value="2"/>
</dbReference>
<feature type="region of interest" description="Disordered" evidence="2">
    <location>
        <begin position="1"/>
        <end position="41"/>
    </location>
</feature>
<dbReference type="Gene3D" id="3.40.30.10">
    <property type="entry name" value="Glutaredoxin"/>
    <property type="match status" value="2"/>
</dbReference>
<evidence type="ECO:0000259" key="3">
    <source>
        <dbReference type="Pfam" id="PF00462"/>
    </source>
</evidence>
<name>A0AAD3SSI0_NEPGR</name>
<accession>A0AAD3SSI0</accession>
<keyword evidence="5" id="KW-1185">Reference proteome</keyword>
<proteinExistence type="inferred from homology"/>
<dbReference type="InterPro" id="IPR004480">
    <property type="entry name" value="Monothiol_GRX-rel"/>
</dbReference>
<dbReference type="AlphaFoldDB" id="A0AAD3SSI0"/>
<dbReference type="GO" id="GO:0005634">
    <property type="term" value="C:nucleus"/>
    <property type="evidence" value="ECO:0007669"/>
    <property type="project" value="TreeGrafter"/>
</dbReference>
<evidence type="ECO:0000256" key="2">
    <source>
        <dbReference type="SAM" id="MobiDB-lite"/>
    </source>
</evidence>
<dbReference type="Pfam" id="PF00462">
    <property type="entry name" value="Glutaredoxin"/>
    <property type="match status" value="1"/>
</dbReference>
<dbReference type="GO" id="GO:0006879">
    <property type="term" value="P:intracellular iron ion homeostasis"/>
    <property type="evidence" value="ECO:0007669"/>
    <property type="project" value="TreeGrafter"/>
</dbReference>
<dbReference type="InterPro" id="IPR002109">
    <property type="entry name" value="Glutaredoxin"/>
</dbReference>
<dbReference type="PANTHER" id="PTHR10293:SF73">
    <property type="entry name" value="GLUTAREDOXIN-3"/>
    <property type="match status" value="1"/>
</dbReference>
<sequence>MHESGELKEVFRGHGIKSTDSIDEKEAKAGSGKPSVSTGLSSSLSSRLETLVNSSPVMLFMKGKPVVSAGNYPQLYIQGKLIGGSHVALEMQKSGELKRVLAEKGMTNSKVVNALKEEGVSFKSFDILSDEEVRLELKTFSNWLAYPQLYYKGELIGGCDIIMDLQSNRELKSTLSD</sequence>
<dbReference type="SUPFAM" id="SSF52833">
    <property type="entry name" value="Thioredoxin-like"/>
    <property type="match status" value="2"/>
</dbReference>
<dbReference type="InterPro" id="IPR036249">
    <property type="entry name" value="Thioredoxin-like_sf"/>
</dbReference>
<feature type="compositionally biased region" description="Low complexity" evidence="2">
    <location>
        <begin position="31"/>
        <end position="41"/>
    </location>
</feature>
<dbReference type="PANTHER" id="PTHR10293">
    <property type="entry name" value="GLUTAREDOXIN FAMILY MEMBER"/>
    <property type="match status" value="1"/>
</dbReference>
<evidence type="ECO:0000256" key="1">
    <source>
        <dbReference type="ARBA" id="ARBA00008983"/>
    </source>
</evidence>
<feature type="domain" description="Glutaredoxin" evidence="3">
    <location>
        <begin position="110"/>
        <end position="156"/>
    </location>
</feature>
<dbReference type="Proteomes" id="UP001279734">
    <property type="component" value="Unassembled WGS sequence"/>
</dbReference>
<organism evidence="4 5">
    <name type="scientific">Nepenthes gracilis</name>
    <name type="common">Slender pitcher plant</name>
    <dbReference type="NCBI Taxonomy" id="150966"/>
    <lineage>
        <taxon>Eukaryota</taxon>
        <taxon>Viridiplantae</taxon>
        <taxon>Streptophyta</taxon>
        <taxon>Embryophyta</taxon>
        <taxon>Tracheophyta</taxon>
        <taxon>Spermatophyta</taxon>
        <taxon>Magnoliopsida</taxon>
        <taxon>eudicotyledons</taxon>
        <taxon>Gunneridae</taxon>
        <taxon>Pentapetalae</taxon>
        <taxon>Caryophyllales</taxon>
        <taxon>Nepenthaceae</taxon>
        <taxon>Nepenthes</taxon>
    </lineage>
</organism>
<reference evidence="4" key="1">
    <citation type="submission" date="2023-05" db="EMBL/GenBank/DDBJ databases">
        <title>Nepenthes gracilis genome sequencing.</title>
        <authorList>
            <person name="Fukushima K."/>
        </authorList>
    </citation>
    <scope>NUCLEOTIDE SEQUENCE</scope>
    <source>
        <strain evidence="4">SING2019-196</strain>
    </source>
</reference>
<protein>
    <recommendedName>
        <fullName evidence="3">Glutaredoxin domain-containing protein</fullName>
    </recommendedName>
</protein>
<dbReference type="EMBL" id="BSYO01000015">
    <property type="protein sequence ID" value="GMH15851.1"/>
    <property type="molecule type" value="Genomic_DNA"/>
</dbReference>
<gene>
    <name evidence="4" type="ORF">Nepgr_017692</name>
</gene>
<dbReference type="GO" id="GO:0005829">
    <property type="term" value="C:cytosol"/>
    <property type="evidence" value="ECO:0007669"/>
    <property type="project" value="TreeGrafter"/>
</dbReference>
<evidence type="ECO:0000313" key="4">
    <source>
        <dbReference type="EMBL" id="GMH15851.1"/>
    </source>
</evidence>
<evidence type="ECO:0000313" key="5">
    <source>
        <dbReference type="Proteomes" id="UP001279734"/>
    </source>
</evidence>
<comment type="similarity">
    <text evidence="1">Belongs to the glutaredoxin family. CGFS subfamily.</text>
</comment>
<feature type="compositionally biased region" description="Basic and acidic residues" evidence="2">
    <location>
        <begin position="1"/>
        <end position="12"/>
    </location>
</feature>
<comment type="caution">
    <text evidence="4">The sequence shown here is derived from an EMBL/GenBank/DDBJ whole genome shotgun (WGS) entry which is preliminary data.</text>
</comment>